<organism evidence="2 3">
    <name type="scientific">Pieris brassicae</name>
    <name type="common">White butterfly</name>
    <name type="synonym">Large white butterfly</name>
    <dbReference type="NCBI Taxonomy" id="7116"/>
    <lineage>
        <taxon>Eukaryota</taxon>
        <taxon>Metazoa</taxon>
        <taxon>Ecdysozoa</taxon>
        <taxon>Arthropoda</taxon>
        <taxon>Hexapoda</taxon>
        <taxon>Insecta</taxon>
        <taxon>Pterygota</taxon>
        <taxon>Neoptera</taxon>
        <taxon>Endopterygota</taxon>
        <taxon>Lepidoptera</taxon>
        <taxon>Glossata</taxon>
        <taxon>Ditrysia</taxon>
        <taxon>Papilionoidea</taxon>
        <taxon>Pieridae</taxon>
        <taxon>Pierinae</taxon>
        <taxon>Pieris</taxon>
    </lineage>
</organism>
<dbReference type="Proteomes" id="UP001152562">
    <property type="component" value="Unassembled WGS sequence"/>
</dbReference>
<evidence type="ECO:0000313" key="2">
    <source>
        <dbReference type="EMBL" id="CAH4031082.1"/>
    </source>
</evidence>
<protein>
    <recommendedName>
        <fullName evidence="4">VWFA domain-containing protein</fullName>
    </recommendedName>
</protein>
<proteinExistence type="predicted"/>
<feature type="chain" id="PRO_5040492247" description="VWFA domain-containing protein" evidence="1">
    <location>
        <begin position="17"/>
        <end position="783"/>
    </location>
</feature>
<gene>
    <name evidence="2" type="ORF">PIBRA_LOCUS7654</name>
</gene>
<feature type="signal peptide" evidence="1">
    <location>
        <begin position="1"/>
        <end position="16"/>
    </location>
</feature>
<evidence type="ECO:0008006" key="4">
    <source>
        <dbReference type="Google" id="ProtNLM"/>
    </source>
</evidence>
<sequence>MKLLCLLFVTICPIYGEVLQSIPAHLLACYRRGGPQVGTPKRLDVFLSLVRRLELDSRLDLRLFSTSLLRSLRLDGIENAANTPETEFLIPYRASAFQFHKYKILMDLFLPTQDLIDVNEMLTLHEKCLLHSMLSCSIHPWERGDENIVCPLSAEQGQSISTESSNRLYSRCPIEIGVIQTPWGSITPGTIVAAVASSLENQKVLVTDILQTEMFKEDIPYTLLDMALGEWGSKLEKLELDDLGTDVSDISNVWVATLAGDLAEVVVNQGARFGASPQRIVIGSSNKWNDTLLPRDYYLFMQNASSTDWHMTDAEILAGIDGLILSHYVPIWVEQRRTLRLSQIIEMYYSNEGVSFDPKVRACNRQALFSSIVTKDELVRETSRLAHILSLRQITVYIPVDEMNRITLAAVTVFMDYVSSLLRQNHVECLATRSIPTMDLILATDGSWNGYQVEQFVSWIGSALEINMQKSSISLLHGNTGRWIVPRTKNLTGLFAAIANYTNDWPNRLNLPNVVSTVLQDARNTTIQDITDMRSAGPSTVVLIITPTDRITLEELERTREIMSSLRASFFDVYFAYAARDTTQLKNINNEYMDYSELFLTVSSTSVSDVISAVNTYLVKNEIPSRIVSTQCPFNGTNYVQVPYEDNVLPSCEQPYRIHPFYLRQQNLIQIQFRNDGQGRILVCMWRGAETSHTCQSLNERETHTFNLMTPCPSPNFCPPANFMVTALSTENLCAHVDCRLPHQVGYYIQHSGLRCLPLLGTAARSAPIWKVLWLSLVISLVY</sequence>
<accession>A0A9P0TLR6</accession>
<keyword evidence="1" id="KW-0732">Signal</keyword>
<evidence type="ECO:0000313" key="3">
    <source>
        <dbReference type="Proteomes" id="UP001152562"/>
    </source>
</evidence>
<keyword evidence="3" id="KW-1185">Reference proteome</keyword>
<dbReference type="AlphaFoldDB" id="A0A9P0TLR6"/>
<comment type="caution">
    <text evidence="2">The sequence shown here is derived from an EMBL/GenBank/DDBJ whole genome shotgun (WGS) entry which is preliminary data.</text>
</comment>
<dbReference type="EMBL" id="CALOZG010000013">
    <property type="protein sequence ID" value="CAH4031082.1"/>
    <property type="molecule type" value="Genomic_DNA"/>
</dbReference>
<evidence type="ECO:0000256" key="1">
    <source>
        <dbReference type="SAM" id="SignalP"/>
    </source>
</evidence>
<reference evidence="2" key="1">
    <citation type="submission" date="2022-05" db="EMBL/GenBank/DDBJ databases">
        <authorList>
            <person name="Okamura Y."/>
        </authorList>
    </citation>
    <scope>NUCLEOTIDE SEQUENCE</scope>
</reference>
<name>A0A9P0TLR6_PIEBR</name>